<dbReference type="InterPro" id="IPR058240">
    <property type="entry name" value="rSAM_sf"/>
</dbReference>
<dbReference type="GO" id="GO:0003824">
    <property type="term" value="F:catalytic activity"/>
    <property type="evidence" value="ECO:0007669"/>
    <property type="project" value="InterPro"/>
</dbReference>
<dbReference type="PANTHER" id="PTHR11228:SF7">
    <property type="entry name" value="PQQA PEPTIDE CYCLASE"/>
    <property type="match status" value="1"/>
</dbReference>
<dbReference type="EMBL" id="QOQW01000007">
    <property type="protein sequence ID" value="RCK80329.1"/>
    <property type="molecule type" value="Genomic_DNA"/>
</dbReference>
<comment type="caution">
    <text evidence="6">The sequence shown here is derived from an EMBL/GenBank/DDBJ whole genome shotgun (WGS) entry which is preliminary data.</text>
</comment>
<dbReference type="SFLD" id="SFLDG01067">
    <property type="entry name" value="SPASM/twitch_domain_containing"/>
    <property type="match status" value="1"/>
</dbReference>
<feature type="domain" description="Radical SAM core" evidence="5">
    <location>
        <begin position="92"/>
        <end position="305"/>
    </location>
</feature>
<dbReference type="SMART" id="SM00729">
    <property type="entry name" value="Elp3"/>
    <property type="match status" value="1"/>
</dbReference>
<dbReference type="InterPro" id="IPR013785">
    <property type="entry name" value="Aldolase_TIM"/>
</dbReference>
<dbReference type="InterPro" id="IPR050377">
    <property type="entry name" value="Radical_SAM_PqqE_MftC-like"/>
</dbReference>
<dbReference type="SFLD" id="SFLDS00029">
    <property type="entry name" value="Radical_SAM"/>
    <property type="match status" value="1"/>
</dbReference>
<evidence type="ECO:0000256" key="2">
    <source>
        <dbReference type="ARBA" id="ARBA00022723"/>
    </source>
</evidence>
<dbReference type="PANTHER" id="PTHR11228">
    <property type="entry name" value="RADICAL SAM DOMAIN PROTEIN"/>
    <property type="match status" value="1"/>
</dbReference>
<dbReference type="GO" id="GO:0051536">
    <property type="term" value="F:iron-sulfur cluster binding"/>
    <property type="evidence" value="ECO:0007669"/>
    <property type="project" value="UniProtKB-KW"/>
</dbReference>
<evidence type="ECO:0000313" key="7">
    <source>
        <dbReference type="Proteomes" id="UP000252355"/>
    </source>
</evidence>
<dbReference type="GO" id="GO:0006783">
    <property type="term" value="P:heme biosynthetic process"/>
    <property type="evidence" value="ECO:0007669"/>
    <property type="project" value="TreeGrafter"/>
</dbReference>
<evidence type="ECO:0000259" key="5">
    <source>
        <dbReference type="PROSITE" id="PS51918"/>
    </source>
</evidence>
<evidence type="ECO:0000313" key="6">
    <source>
        <dbReference type="EMBL" id="RCK80329.1"/>
    </source>
</evidence>
<evidence type="ECO:0000256" key="4">
    <source>
        <dbReference type="ARBA" id="ARBA00023014"/>
    </source>
</evidence>
<sequence length="431" mass="48543">MNEPSFLTGLPKGLFYVRLMLHVGLHYLLEGLQGRLRPDRYLRLLWRLILLLKPVVRNKVIKIGHLYKLQLYLPAYPSPAFWETLEKLRRPDPGPATVVFSMTKACGYRCPHCYQRHDPGPGDDLDIEVLKKTARQMQEVGVTMFDIEGGEPLLRFDRLLDLLSAFDDRREIWINTTGHTLTPEKARQLKEAGVFGVMISLHTPDEAGYDAFTGVPGSFAIARDAARMFREAGITVALNSCPSNELVEQGGLERIMALAQEWRCSFVQIIHGKSAGAWLGKGDELIKAREKIQRLVRFHLEHNGPGPFAHATAASVQVYEEQPTHFGCTAGGIDRFYLGASGEVQPCEFLNVSFGNVRDEDFPTIFARMRSFFRRPGTRWLCATEAASIQRALREHGLTTTPLPRAQTEALVATWDKGKPTPLYQRLGIYP</sequence>
<dbReference type="Pfam" id="PF04055">
    <property type="entry name" value="Radical_SAM"/>
    <property type="match status" value="1"/>
</dbReference>
<proteinExistence type="predicted"/>
<dbReference type="InterPro" id="IPR007197">
    <property type="entry name" value="rSAM"/>
</dbReference>
<evidence type="ECO:0000256" key="1">
    <source>
        <dbReference type="ARBA" id="ARBA00022691"/>
    </source>
</evidence>
<keyword evidence="3" id="KW-0408">Iron</keyword>
<dbReference type="SUPFAM" id="SSF102114">
    <property type="entry name" value="Radical SAM enzymes"/>
    <property type="match status" value="1"/>
</dbReference>
<name>A0A367ZRH0_9BACT</name>
<dbReference type="InterPro" id="IPR006638">
    <property type="entry name" value="Elp3/MiaA/NifB-like_rSAM"/>
</dbReference>
<reference evidence="6 7" key="1">
    <citation type="submission" date="2018-05" db="EMBL/GenBank/DDBJ databases">
        <title>A metagenomic window into the 2 km-deep terrestrial subsurface aquifer revealed taxonomically and functionally diverse microbial community comprising novel uncultured bacterial lineages.</title>
        <authorList>
            <person name="Kadnikov V.V."/>
            <person name="Mardanov A.V."/>
            <person name="Beletsky A.V."/>
            <person name="Banks D."/>
            <person name="Pimenov N.V."/>
            <person name="Frank Y.A."/>
            <person name="Karnachuk O.V."/>
            <person name="Ravin N.V."/>
        </authorList>
    </citation>
    <scope>NUCLEOTIDE SEQUENCE [LARGE SCALE GENOMIC DNA]</scope>
    <source>
        <strain evidence="6">BY5</strain>
    </source>
</reference>
<organism evidence="6 7">
    <name type="scientific">Candidatus Ozemobacter sibiricus</name>
    <dbReference type="NCBI Taxonomy" id="2268124"/>
    <lineage>
        <taxon>Bacteria</taxon>
        <taxon>Candidatus Ozemobacteria</taxon>
        <taxon>Candidatus Ozemobacterales</taxon>
        <taxon>Candidatus Ozemobacteraceae</taxon>
        <taxon>Candidatus Ozemobacter</taxon>
    </lineage>
</organism>
<accession>A0A367ZRH0</accession>
<evidence type="ECO:0000256" key="3">
    <source>
        <dbReference type="ARBA" id="ARBA00023004"/>
    </source>
</evidence>
<dbReference type="SFLD" id="SFLDG01386">
    <property type="entry name" value="main_SPASM_domain-containing"/>
    <property type="match status" value="1"/>
</dbReference>
<dbReference type="PROSITE" id="PS51918">
    <property type="entry name" value="RADICAL_SAM"/>
    <property type="match status" value="1"/>
</dbReference>
<keyword evidence="4" id="KW-0411">Iron-sulfur</keyword>
<keyword evidence="2" id="KW-0479">Metal-binding</keyword>
<dbReference type="GO" id="GO:0046872">
    <property type="term" value="F:metal ion binding"/>
    <property type="evidence" value="ECO:0007669"/>
    <property type="project" value="UniProtKB-KW"/>
</dbReference>
<dbReference type="Gene3D" id="3.20.20.70">
    <property type="entry name" value="Aldolase class I"/>
    <property type="match status" value="1"/>
</dbReference>
<dbReference type="AlphaFoldDB" id="A0A367ZRH0"/>
<dbReference type="CDD" id="cd01335">
    <property type="entry name" value="Radical_SAM"/>
    <property type="match status" value="1"/>
</dbReference>
<keyword evidence="1" id="KW-0949">S-adenosyl-L-methionine</keyword>
<gene>
    <name evidence="6" type="ORF">OZSIB_3511</name>
</gene>
<protein>
    <submittedName>
        <fullName evidence="6">Radical SAM domain protein</fullName>
    </submittedName>
</protein>
<dbReference type="Proteomes" id="UP000252355">
    <property type="component" value="Unassembled WGS sequence"/>
</dbReference>